<evidence type="ECO:0000313" key="3">
    <source>
        <dbReference type="Proteomes" id="UP000298787"/>
    </source>
</evidence>
<evidence type="ECO:0000256" key="1">
    <source>
        <dbReference type="SAM" id="MobiDB-lite"/>
    </source>
</evidence>
<proteinExistence type="predicted"/>
<dbReference type="EMBL" id="CM014083">
    <property type="protein sequence ID" value="TKS72879.1"/>
    <property type="molecule type" value="Genomic_DNA"/>
</dbReference>
<evidence type="ECO:0000313" key="2">
    <source>
        <dbReference type="EMBL" id="TKS72879.1"/>
    </source>
</evidence>
<keyword evidence="3" id="KW-1185">Reference proteome</keyword>
<dbReference type="AlphaFoldDB" id="A0A4U5UEI8"/>
<feature type="region of interest" description="Disordered" evidence="1">
    <location>
        <begin position="104"/>
        <end position="123"/>
    </location>
</feature>
<dbReference type="GO" id="GO:0003677">
    <property type="term" value="F:DNA binding"/>
    <property type="evidence" value="ECO:0007669"/>
    <property type="project" value="UniProtKB-KW"/>
</dbReference>
<name>A0A4U5UEI8_COLLU</name>
<accession>A0A4U5UEI8</accession>
<organism evidence="2 3">
    <name type="scientific">Collichthys lucidus</name>
    <name type="common">Big head croaker</name>
    <name type="synonym">Sciaena lucida</name>
    <dbReference type="NCBI Taxonomy" id="240159"/>
    <lineage>
        <taxon>Eukaryota</taxon>
        <taxon>Metazoa</taxon>
        <taxon>Chordata</taxon>
        <taxon>Craniata</taxon>
        <taxon>Vertebrata</taxon>
        <taxon>Euteleostomi</taxon>
        <taxon>Actinopterygii</taxon>
        <taxon>Neopterygii</taxon>
        <taxon>Teleostei</taxon>
        <taxon>Neoteleostei</taxon>
        <taxon>Acanthomorphata</taxon>
        <taxon>Eupercaria</taxon>
        <taxon>Sciaenidae</taxon>
        <taxon>Collichthys</taxon>
    </lineage>
</organism>
<dbReference type="STRING" id="240159.A0A4U5UEI8"/>
<dbReference type="Proteomes" id="UP000298787">
    <property type="component" value="Chromosome 6"/>
</dbReference>
<gene>
    <name evidence="2" type="ORF">D9C73_006956</name>
</gene>
<sequence length="173" mass="18670">MLSAPLSEGRAGPNRTDWTRSAHIFTLSLTTMFQHSNNKKCFTIEALVGKEAISHGGGGGGSGDEPIRPTALRFPESLHPAAAAAAGVFGSCFQGSSGRTLYSAGPDLVLQEPGPHTQSPGGLPLHPLQIPPQSFFSPQHRDALSFYPWVLRSRYLGHRFQGRDGRDGGRFWF</sequence>
<keyword evidence="2" id="KW-0371">Homeobox</keyword>
<protein>
    <submittedName>
        <fullName evidence="2">Homeobox protein EMX1</fullName>
    </submittedName>
</protein>
<reference evidence="2 3" key="1">
    <citation type="submission" date="2019-01" db="EMBL/GenBank/DDBJ databases">
        <title>Genome Assembly of Collichthys lucidus.</title>
        <authorList>
            <person name="Cai M."/>
            <person name="Xiao S."/>
        </authorList>
    </citation>
    <scope>NUCLEOTIDE SEQUENCE [LARGE SCALE GENOMIC DNA]</scope>
    <source>
        <strain evidence="2">JT15FE1705JMU</strain>
        <tissue evidence="2">Muscle</tissue>
    </source>
</reference>
<keyword evidence="2" id="KW-0238">DNA-binding</keyword>